<dbReference type="InterPro" id="IPR050095">
    <property type="entry name" value="ECF_ABC_transporter_ATP-bd"/>
</dbReference>
<dbReference type="Gene3D" id="3.40.50.300">
    <property type="entry name" value="P-loop containing nucleotide triphosphate hydrolases"/>
    <property type="match status" value="2"/>
</dbReference>
<dbReference type="PATRIC" id="fig|49338.4.peg.5544"/>
<keyword evidence="3" id="KW-0813">Transport</keyword>
<comment type="similarity">
    <text evidence="2">Belongs to the ABC transporter superfamily.</text>
</comment>
<dbReference type="GO" id="GO:0043190">
    <property type="term" value="C:ATP-binding cassette (ABC) transporter complex"/>
    <property type="evidence" value="ECO:0007669"/>
    <property type="project" value="TreeGrafter"/>
</dbReference>
<reference evidence="12" key="1">
    <citation type="submission" date="2014-07" db="EMBL/GenBank/DDBJ databases">
        <authorList>
            <person name="Hornung V.Bastian."/>
        </authorList>
    </citation>
    <scope>NUCLEOTIDE SEQUENCE</scope>
    <source>
        <strain evidence="12">PCE-S</strain>
    </source>
</reference>
<dbReference type="PANTHER" id="PTHR43553">
    <property type="entry name" value="HEAVY METAL TRANSPORTER"/>
    <property type="match status" value="1"/>
</dbReference>
<evidence type="ECO:0000256" key="8">
    <source>
        <dbReference type="ARBA" id="ARBA00022967"/>
    </source>
</evidence>
<comment type="function">
    <text evidence="10">Probably part of an ABC transporter complex. Responsible for energy coupling to the transport system.</text>
</comment>
<dbReference type="GO" id="GO:0042626">
    <property type="term" value="F:ATPase-coupled transmembrane transporter activity"/>
    <property type="evidence" value="ECO:0007669"/>
    <property type="project" value="TreeGrafter"/>
</dbReference>
<dbReference type="PROSITE" id="PS00211">
    <property type="entry name" value="ABC_TRANSPORTER_1"/>
    <property type="match status" value="1"/>
</dbReference>
<keyword evidence="6" id="KW-0547">Nucleotide-binding</keyword>
<evidence type="ECO:0000256" key="10">
    <source>
        <dbReference type="ARBA" id="ARBA00025157"/>
    </source>
</evidence>
<name>A0A098B9I7_DESHA</name>
<evidence type="ECO:0000313" key="12">
    <source>
        <dbReference type="EMBL" id="CDX05035.1"/>
    </source>
</evidence>
<gene>
    <name evidence="12" type="ORF">DPCES_5149</name>
</gene>
<evidence type="ECO:0000256" key="1">
    <source>
        <dbReference type="ARBA" id="ARBA00004202"/>
    </source>
</evidence>
<keyword evidence="9" id="KW-0472">Membrane</keyword>
<dbReference type="InterPro" id="IPR003593">
    <property type="entry name" value="AAA+_ATPase"/>
</dbReference>
<dbReference type="RefSeq" id="WP_015945453.1">
    <property type="nucleotide sequence ID" value="NZ_JAYFNZ010000007.1"/>
</dbReference>
<protein>
    <submittedName>
        <fullName evidence="12">Energy-coupling factor transporter ATP-binding protein EcfA 1</fullName>
    </submittedName>
</protein>
<evidence type="ECO:0000256" key="7">
    <source>
        <dbReference type="ARBA" id="ARBA00022840"/>
    </source>
</evidence>
<organism evidence="12">
    <name type="scientific">Desulfitobacterium hafniense</name>
    <name type="common">Desulfitobacterium frappieri</name>
    <dbReference type="NCBI Taxonomy" id="49338"/>
    <lineage>
        <taxon>Bacteria</taxon>
        <taxon>Bacillati</taxon>
        <taxon>Bacillota</taxon>
        <taxon>Clostridia</taxon>
        <taxon>Eubacteriales</taxon>
        <taxon>Desulfitobacteriaceae</taxon>
        <taxon>Desulfitobacterium</taxon>
    </lineage>
</organism>
<feature type="domain" description="ABC transporter" evidence="11">
    <location>
        <begin position="2"/>
        <end position="242"/>
    </location>
</feature>
<dbReference type="Pfam" id="PF00005">
    <property type="entry name" value="ABC_tran"/>
    <property type="match status" value="2"/>
</dbReference>
<keyword evidence="8" id="KW-1278">Translocase</keyword>
<dbReference type="EMBL" id="LK996017">
    <property type="protein sequence ID" value="CDX05035.1"/>
    <property type="molecule type" value="Genomic_DNA"/>
</dbReference>
<keyword evidence="5" id="KW-0677">Repeat</keyword>
<feature type="domain" description="ABC transporter" evidence="11">
    <location>
        <begin position="265"/>
        <end position="489"/>
    </location>
</feature>
<evidence type="ECO:0000259" key="11">
    <source>
        <dbReference type="PROSITE" id="PS50893"/>
    </source>
</evidence>
<evidence type="ECO:0000256" key="2">
    <source>
        <dbReference type="ARBA" id="ARBA00005417"/>
    </source>
</evidence>
<evidence type="ECO:0000256" key="9">
    <source>
        <dbReference type="ARBA" id="ARBA00023136"/>
    </source>
</evidence>
<comment type="subcellular location">
    <subcellularLocation>
        <location evidence="1">Cell membrane</location>
        <topology evidence="1">Peripheral membrane protein</topology>
    </subcellularLocation>
</comment>
<dbReference type="CDD" id="cd03225">
    <property type="entry name" value="ABC_cobalt_CbiO_domain1"/>
    <property type="match status" value="1"/>
</dbReference>
<dbReference type="PANTHER" id="PTHR43553:SF23">
    <property type="entry name" value="ABC TRANSPORTER ATP-BINDING COMPONENT"/>
    <property type="match status" value="1"/>
</dbReference>
<evidence type="ECO:0000256" key="6">
    <source>
        <dbReference type="ARBA" id="ARBA00022741"/>
    </source>
</evidence>
<dbReference type="GO" id="GO:0005524">
    <property type="term" value="F:ATP binding"/>
    <property type="evidence" value="ECO:0007669"/>
    <property type="project" value="UniProtKB-KW"/>
</dbReference>
<dbReference type="InterPro" id="IPR027417">
    <property type="entry name" value="P-loop_NTPase"/>
</dbReference>
<keyword evidence="4" id="KW-1003">Cell membrane</keyword>
<dbReference type="CDD" id="cd03226">
    <property type="entry name" value="ABC_cobalt_CbiO_domain2"/>
    <property type="match status" value="1"/>
</dbReference>
<dbReference type="AlphaFoldDB" id="A0A098B9I7"/>
<dbReference type="GO" id="GO:0016887">
    <property type="term" value="F:ATP hydrolysis activity"/>
    <property type="evidence" value="ECO:0007669"/>
    <property type="project" value="InterPro"/>
</dbReference>
<dbReference type="SMART" id="SM00382">
    <property type="entry name" value="AAA"/>
    <property type="match status" value="2"/>
</dbReference>
<dbReference type="InterPro" id="IPR003439">
    <property type="entry name" value="ABC_transporter-like_ATP-bd"/>
</dbReference>
<evidence type="ECO:0000256" key="4">
    <source>
        <dbReference type="ARBA" id="ARBA00022475"/>
    </source>
</evidence>
<dbReference type="InterPro" id="IPR015856">
    <property type="entry name" value="ABC_transpr_CbiO/EcfA_su"/>
</dbReference>
<proteinExistence type="inferred from homology"/>
<evidence type="ECO:0000256" key="5">
    <source>
        <dbReference type="ARBA" id="ARBA00022737"/>
    </source>
</evidence>
<accession>A0A098B9I7</accession>
<evidence type="ECO:0000256" key="3">
    <source>
        <dbReference type="ARBA" id="ARBA00022448"/>
    </source>
</evidence>
<dbReference type="PROSITE" id="PS50893">
    <property type="entry name" value="ABC_TRANSPORTER_2"/>
    <property type="match status" value="2"/>
</dbReference>
<dbReference type="InterPro" id="IPR017871">
    <property type="entry name" value="ABC_transporter-like_CS"/>
</dbReference>
<dbReference type="SUPFAM" id="SSF52540">
    <property type="entry name" value="P-loop containing nucleoside triphosphate hydrolases"/>
    <property type="match status" value="2"/>
</dbReference>
<sequence>MIELKQVSFAYGNGERDSGLEDIELKVEEGEFLLLCGGSGCGKTTLTRLLNGLIPNFYGGVLKGQVWVGGLDVAKAPLYETAGKVGSVFQNPRSQFFNMDTTGELAFGCENMGLPLKEICARVERIALELGLEPLLDRNIFALSGGEKQKIACGAVAALGPQVYVLDEPSSNLDALAIEELRALLTKLKAQGKTVIIAEHRLYYLRELVDRVIYMKKGRIQQEYSGQEFRALPRGELDAMGLRSLSLEGLLEGAPVHLPRTEGAIALSGFSFAYPRGGRSLDIRETSFPQGAVVAVTGHNGAGKSTLARCLCGLEKKCRGRMGMQGESLGRKERLKRSYMVMQDVNHQLFTESVLDEVLISMGHPDVKQGEEILKGLDLLQFKERHPMSLSGGQKQRVAIASAIASRRELILFDEPTSGLDLLHMQGVARSLSQLAGIGKSVLVVTHDPEFILSCCTHILHMQEGKIIDNRPLDACGRGRMLSYFLEAVKEPGERRERVV</sequence>
<keyword evidence="7 12" id="KW-0067">ATP-binding</keyword>